<proteinExistence type="predicted"/>
<name>A0A2Z3GLM0_9BACT</name>
<evidence type="ECO:0000313" key="2">
    <source>
        <dbReference type="Proteomes" id="UP000245999"/>
    </source>
</evidence>
<sequence>MTPKETNPRIRASWANPCQANRAWLEYLVCKSKPWGPRGWGVALLLGALLWPGIGQAQPTRPAKTGPRAALYATYRYVAYTVYDHTDGDPPTRVAGVAGTLTLFPTGAYDKRLRITGPNGAREFVQHGQCTVRGDSIRFAFTDAQGFDVQRGTYRLDARTRRLTITIAGYPPGNRGVYELVADAAPGPRPAPKRH</sequence>
<dbReference type="EMBL" id="CP029145">
    <property type="protein sequence ID" value="AWM32627.1"/>
    <property type="molecule type" value="Genomic_DNA"/>
</dbReference>
<dbReference type="Proteomes" id="UP000245999">
    <property type="component" value="Chromosome"/>
</dbReference>
<organism evidence="1 2">
    <name type="scientific">Hymenobacter nivis</name>
    <dbReference type="NCBI Taxonomy" id="1850093"/>
    <lineage>
        <taxon>Bacteria</taxon>
        <taxon>Pseudomonadati</taxon>
        <taxon>Bacteroidota</taxon>
        <taxon>Cytophagia</taxon>
        <taxon>Cytophagales</taxon>
        <taxon>Hymenobacteraceae</taxon>
        <taxon>Hymenobacter</taxon>
    </lineage>
</organism>
<dbReference type="KEGG" id="hnv:DDQ68_07415"/>
<gene>
    <name evidence="1" type="ORF">DDQ68_07415</name>
</gene>
<reference evidence="2" key="1">
    <citation type="submission" date="2018-04" db="EMBL/GenBank/DDBJ databases">
        <title>Complete genome of Antarctic heterotrophic bacterium Hymenobacter nivis.</title>
        <authorList>
            <person name="Terashima M."/>
        </authorList>
    </citation>
    <scope>NUCLEOTIDE SEQUENCE [LARGE SCALE GENOMIC DNA]</scope>
    <source>
        <strain evidence="2">NBRC 111535</strain>
    </source>
</reference>
<dbReference type="OrthoDB" id="886005at2"/>
<protein>
    <submittedName>
        <fullName evidence="1">Uncharacterized protein</fullName>
    </submittedName>
</protein>
<accession>A0A2Z3GLM0</accession>
<evidence type="ECO:0000313" key="1">
    <source>
        <dbReference type="EMBL" id="AWM32627.1"/>
    </source>
</evidence>
<dbReference type="RefSeq" id="WP_109655727.1">
    <property type="nucleotide sequence ID" value="NZ_CP029145.1"/>
</dbReference>
<keyword evidence="2" id="KW-1185">Reference proteome</keyword>
<dbReference type="AlphaFoldDB" id="A0A2Z3GLM0"/>